<evidence type="ECO:0000313" key="2">
    <source>
        <dbReference type="EMBL" id="KAL0302120.1"/>
    </source>
</evidence>
<evidence type="ECO:0000259" key="1">
    <source>
        <dbReference type="Pfam" id="PF03372"/>
    </source>
</evidence>
<dbReference type="Pfam" id="PF03372">
    <property type="entry name" value="Exo_endo_phos"/>
    <property type="match status" value="1"/>
</dbReference>
<dbReference type="InterPro" id="IPR036691">
    <property type="entry name" value="Endo/exonu/phosph_ase_sf"/>
</dbReference>
<dbReference type="EMBL" id="JACGWM010000627">
    <property type="protein sequence ID" value="KAL0302120.1"/>
    <property type="molecule type" value="Genomic_DNA"/>
</dbReference>
<reference evidence="2" key="2">
    <citation type="journal article" date="2024" name="Plant">
        <title>Genomic evolution and insights into agronomic trait innovations of Sesamum species.</title>
        <authorList>
            <person name="Miao H."/>
            <person name="Wang L."/>
            <person name="Qu L."/>
            <person name="Liu H."/>
            <person name="Sun Y."/>
            <person name="Le M."/>
            <person name="Wang Q."/>
            <person name="Wei S."/>
            <person name="Zheng Y."/>
            <person name="Lin W."/>
            <person name="Duan Y."/>
            <person name="Cao H."/>
            <person name="Xiong S."/>
            <person name="Wang X."/>
            <person name="Wei L."/>
            <person name="Li C."/>
            <person name="Ma Q."/>
            <person name="Ju M."/>
            <person name="Zhao R."/>
            <person name="Li G."/>
            <person name="Mu C."/>
            <person name="Tian Q."/>
            <person name="Mei H."/>
            <person name="Zhang T."/>
            <person name="Gao T."/>
            <person name="Zhang H."/>
        </authorList>
    </citation>
    <scope>NUCLEOTIDE SEQUENCE</scope>
    <source>
        <strain evidence="2">KEN8</strain>
    </source>
</reference>
<accession>A0AAW2K5F5</accession>
<dbReference type="InterPro" id="IPR005135">
    <property type="entry name" value="Endo/exonuclease/phosphatase"/>
</dbReference>
<gene>
    <name evidence="2" type="ORF">Scaly_3043200</name>
</gene>
<protein>
    <recommendedName>
        <fullName evidence="1">Endonuclease/exonuclease/phosphatase domain-containing protein</fullName>
    </recommendedName>
</protein>
<feature type="domain" description="Endonuclease/exonuclease/phosphatase" evidence="1">
    <location>
        <begin position="90"/>
        <end position="186"/>
    </location>
</feature>
<dbReference type="PANTHER" id="PTHR33710:SF13">
    <property type="entry name" value="ENDONUCLEASE_EXONUCLEASE_PHOSPHATASE FAMILY PROTEIN"/>
    <property type="match status" value="1"/>
</dbReference>
<sequence length="376" mass="43243">MIKLASWNVRVLMVLTTNEQLIKWGRIWITWNPLEVDVDVLEVGTQYIHCRTFNKRMHTKCLITVVYGDYDIIPRRSLWNTLRSLSIGILEEPWLVLGDFNAVIDDSEVCGRAADTSASMTEFRNCIRDTELVQLPFTGCPYTWHNCSDGTRSLWKRLDRMLANLALLEVWPSSAYISALPSTSDHSPLILTGMDRITERAIFRFDNYLVQLPGFLESVESIWKHRFIGTAMYDVVYATAVKLEISMLQQRAKLRWLKHGDQSSKLFFRKITSTRVKQRVFQITKASGEVLTEQNDVIQEFILYFQNLLGGSSTHRTIDLGFLRSELQHTITTTEASLLVAPVTHLEVKEAFFAIEVESARDRMGIHRPSIEQHGQ</sequence>
<dbReference type="Gene3D" id="3.60.10.10">
    <property type="entry name" value="Endonuclease/exonuclease/phosphatase"/>
    <property type="match status" value="1"/>
</dbReference>
<organism evidence="2">
    <name type="scientific">Sesamum calycinum</name>
    <dbReference type="NCBI Taxonomy" id="2727403"/>
    <lineage>
        <taxon>Eukaryota</taxon>
        <taxon>Viridiplantae</taxon>
        <taxon>Streptophyta</taxon>
        <taxon>Embryophyta</taxon>
        <taxon>Tracheophyta</taxon>
        <taxon>Spermatophyta</taxon>
        <taxon>Magnoliopsida</taxon>
        <taxon>eudicotyledons</taxon>
        <taxon>Gunneridae</taxon>
        <taxon>Pentapetalae</taxon>
        <taxon>asterids</taxon>
        <taxon>lamiids</taxon>
        <taxon>Lamiales</taxon>
        <taxon>Pedaliaceae</taxon>
        <taxon>Sesamum</taxon>
    </lineage>
</organism>
<reference evidence="2" key="1">
    <citation type="submission" date="2020-06" db="EMBL/GenBank/DDBJ databases">
        <authorList>
            <person name="Li T."/>
            <person name="Hu X."/>
            <person name="Zhang T."/>
            <person name="Song X."/>
            <person name="Zhang H."/>
            <person name="Dai N."/>
            <person name="Sheng W."/>
            <person name="Hou X."/>
            <person name="Wei L."/>
        </authorList>
    </citation>
    <scope>NUCLEOTIDE SEQUENCE</scope>
    <source>
        <strain evidence="2">KEN8</strain>
        <tissue evidence="2">Leaf</tissue>
    </source>
</reference>
<dbReference type="SUPFAM" id="SSF56219">
    <property type="entry name" value="DNase I-like"/>
    <property type="match status" value="1"/>
</dbReference>
<dbReference type="PANTHER" id="PTHR33710">
    <property type="entry name" value="BNAC02G09200D PROTEIN"/>
    <property type="match status" value="1"/>
</dbReference>
<proteinExistence type="predicted"/>
<dbReference type="GO" id="GO:0003824">
    <property type="term" value="F:catalytic activity"/>
    <property type="evidence" value="ECO:0007669"/>
    <property type="project" value="InterPro"/>
</dbReference>
<comment type="caution">
    <text evidence="2">The sequence shown here is derived from an EMBL/GenBank/DDBJ whole genome shotgun (WGS) entry which is preliminary data.</text>
</comment>
<dbReference type="AlphaFoldDB" id="A0AAW2K5F5"/>
<name>A0AAW2K5F5_9LAMI</name>